<dbReference type="EMBL" id="QWVT01000015">
    <property type="protein sequence ID" value="RID85635.1"/>
    <property type="molecule type" value="Genomic_DNA"/>
</dbReference>
<dbReference type="Pfam" id="PF05565">
    <property type="entry name" value="Sipho_Gp157"/>
    <property type="match status" value="1"/>
</dbReference>
<keyword evidence="3" id="KW-1185">Reference proteome</keyword>
<dbReference type="Proteomes" id="UP000265816">
    <property type="component" value="Unassembled WGS sequence"/>
</dbReference>
<evidence type="ECO:0008006" key="4">
    <source>
        <dbReference type="Google" id="ProtNLM"/>
    </source>
</evidence>
<evidence type="ECO:0000313" key="3">
    <source>
        <dbReference type="Proteomes" id="UP000265816"/>
    </source>
</evidence>
<dbReference type="RefSeq" id="WP_119112488.1">
    <property type="nucleotide sequence ID" value="NZ_CBCSEO010000002.1"/>
</dbReference>
<evidence type="ECO:0000313" key="2">
    <source>
        <dbReference type="EMBL" id="RID85635.1"/>
    </source>
</evidence>
<dbReference type="OrthoDB" id="2409458at2"/>
<sequence length="159" mass="18114">MRLYELSNSFTQLLEMADVMDPEVFQDTLQSIEEAIEDKAENMAKLIRCLEADAKAIKEEEQRLADRRKTIENRISNAKDYLQNQLEVAGLDKIKRPTVTISIQNNPPSVFVKDESLIPSHYMVPVAPNLDKKAVLQFLKEGGEVPGCEIQQLRSVRIK</sequence>
<proteinExistence type="predicted"/>
<feature type="coiled-coil region" evidence="1">
    <location>
        <begin position="33"/>
        <end position="74"/>
    </location>
</feature>
<organism evidence="2 3">
    <name type="scientific">Mesobacillus zeae</name>
    <dbReference type="NCBI Taxonomy" id="1917180"/>
    <lineage>
        <taxon>Bacteria</taxon>
        <taxon>Bacillati</taxon>
        <taxon>Bacillota</taxon>
        <taxon>Bacilli</taxon>
        <taxon>Bacillales</taxon>
        <taxon>Bacillaceae</taxon>
        <taxon>Mesobacillus</taxon>
    </lineage>
</organism>
<reference evidence="2 3" key="1">
    <citation type="submission" date="2018-08" db="EMBL/GenBank/DDBJ databases">
        <title>Bacillus jemisoniae sp. nov., Bacillus chryseoplanitiae sp. nov., Bacillus resnikiae sp. nov., and Bacillus frankliniae sp. nov., isolated from Viking spacecraft and associated surfaces.</title>
        <authorList>
            <person name="Seuylemezian A."/>
            <person name="Vaishampayan P."/>
        </authorList>
    </citation>
    <scope>NUCLEOTIDE SEQUENCE [LARGE SCALE GENOMIC DNA]</scope>
    <source>
        <strain evidence="2 3">JJ-247</strain>
    </source>
</reference>
<comment type="caution">
    <text evidence="2">The sequence shown here is derived from an EMBL/GenBank/DDBJ whole genome shotgun (WGS) entry which is preliminary data.</text>
</comment>
<accession>A0A398B6Q9</accession>
<dbReference type="InterPro" id="IPR008840">
    <property type="entry name" value="Sipho_Gp157"/>
</dbReference>
<keyword evidence="1" id="KW-0175">Coiled coil</keyword>
<dbReference type="AlphaFoldDB" id="A0A398B6Q9"/>
<name>A0A398B6Q9_9BACI</name>
<evidence type="ECO:0000256" key="1">
    <source>
        <dbReference type="SAM" id="Coils"/>
    </source>
</evidence>
<gene>
    <name evidence="2" type="ORF">D1970_08755</name>
</gene>
<protein>
    <recommendedName>
        <fullName evidence="4">Siphovirus Gp157 family protein</fullName>
    </recommendedName>
</protein>